<reference evidence="8 9" key="1">
    <citation type="submission" date="2016-01" db="EMBL/GenBank/DDBJ databases">
        <title>Complete genome and mega plasmid sequence of Sphingomonas panacis DCY99 elicits systemic resistance in rice to Xanthomonas oryzae.</title>
        <authorList>
            <person name="Kim Y.J."/>
            <person name="Yang D.C."/>
            <person name="Sing P."/>
        </authorList>
    </citation>
    <scope>NUCLEOTIDE SEQUENCE [LARGE SCALE GENOMIC DNA]</scope>
    <source>
        <strain evidence="8 9">DCY99</strain>
    </source>
</reference>
<dbReference type="Gene3D" id="3.40.50.12780">
    <property type="entry name" value="N-terminal domain of ligase-like"/>
    <property type="match status" value="1"/>
</dbReference>
<evidence type="ECO:0000313" key="8">
    <source>
        <dbReference type="EMBL" id="AOH82867.1"/>
    </source>
</evidence>
<accession>A0A1B3Z612</accession>
<dbReference type="GO" id="GO:0031956">
    <property type="term" value="F:medium-chain fatty acid-CoA ligase activity"/>
    <property type="evidence" value="ECO:0007669"/>
    <property type="project" value="TreeGrafter"/>
</dbReference>
<dbReference type="AlphaFoldDB" id="A0A1B3Z612"/>
<evidence type="ECO:0000256" key="4">
    <source>
        <dbReference type="ARBA" id="ARBA00066616"/>
    </source>
</evidence>
<keyword evidence="2 8" id="KW-0436">Ligase</keyword>
<dbReference type="InterPro" id="IPR045851">
    <property type="entry name" value="AMP-bd_C_sf"/>
</dbReference>
<dbReference type="GO" id="GO:0006631">
    <property type="term" value="P:fatty acid metabolic process"/>
    <property type="evidence" value="ECO:0007669"/>
    <property type="project" value="TreeGrafter"/>
</dbReference>
<dbReference type="Pfam" id="PF13193">
    <property type="entry name" value="AMP-binding_C"/>
    <property type="match status" value="1"/>
</dbReference>
<dbReference type="EC" id="6.2.1.44" evidence="4"/>
<feature type="domain" description="AMP-binding enzyme C-terminal" evidence="7">
    <location>
        <begin position="447"/>
        <end position="522"/>
    </location>
</feature>
<dbReference type="SUPFAM" id="SSF56801">
    <property type="entry name" value="Acetyl-CoA synthetase-like"/>
    <property type="match status" value="1"/>
</dbReference>
<dbReference type="InterPro" id="IPR000873">
    <property type="entry name" value="AMP-dep_synth/lig_dom"/>
</dbReference>
<dbReference type="OrthoDB" id="9803968at2"/>
<evidence type="ECO:0000256" key="2">
    <source>
        <dbReference type="ARBA" id="ARBA00022598"/>
    </source>
</evidence>
<evidence type="ECO:0000256" key="1">
    <source>
        <dbReference type="ARBA" id="ARBA00006432"/>
    </source>
</evidence>
<comment type="similarity">
    <text evidence="1">Belongs to the ATP-dependent AMP-binding enzyme family.</text>
</comment>
<dbReference type="PANTHER" id="PTHR43201:SF5">
    <property type="entry name" value="MEDIUM-CHAIN ACYL-COA LIGASE ACSF2, MITOCHONDRIAL"/>
    <property type="match status" value="1"/>
</dbReference>
<name>A0A1B3Z612_9SPHN</name>
<protein>
    <recommendedName>
        <fullName evidence="5">3-methylmercaptopropionyl-CoA ligase</fullName>
        <ecNumber evidence="4">6.2.1.44</ecNumber>
    </recommendedName>
</protein>
<keyword evidence="9" id="KW-1185">Reference proteome</keyword>
<evidence type="ECO:0000256" key="5">
    <source>
        <dbReference type="ARBA" id="ARBA00067668"/>
    </source>
</evidence>
<dbReference type="KEGG" id="span:AWL63_01610"/>
<comment type="catalytic activity">
    <reaction evidence="3">
        <text>3-(methylsulfanyl)propanoate + ATP + CoA = 3-(methylsulfanyl)propanoyl-CoA + AMP + diphosphate</text>
        <dbReference type="Rhea" id="RHEA:43052"/>
        <dbReference type="ChEBI" id="CHEBI:30616"/>
        <dbReference type="ChEBI" id="CHEBI:33019"/>
        <dbReference type="ChEBI" id="CHEBI:49016"/>
        <dbReference type="ChEBI" id="CHEBI:57287"/>
        <dbReference type="ChEBI" id="CHEBI:82815"/>
        <dbReference type="ChEBI" id="CHEBI:456215"/>
        <dbReference type="EC" id="6.2.1.44"/>
    </reaction>
    <physiologicalReaction direction="left-to-right" evidence="3">
        <dbReference type="Rhea" id="RHEA:43053"/>
    </physiologicalReaction>
</comment>
<evidence type="ECO:0000256" key="3">
    <source>
        <dbReference type="ARBA" id="ARBA00051915"/>
    </source>
</evidence>
<dbReference type="InterPro" id="IPR042099">
    <property type="entry name" value="ANL_N_sf"/>
</dbReference>
<dbReference type="Proteomes" id="UP000094256">
    <property type="component" value="Chromosome"/>
</dbReference>
<sequence>MRKIETVRLHEECLGEAIDAAAERWGDAIGWVFEDRAVSFAEMRAGTDAAALALIADGVEEGDVVALWMPNRLEFAQVQFACAKIGAIAVAINTRFRDFEVAHMLRECEATVVVMVERFLKHDYVALLDEIGANPADPAAGQFPRLRTIVSISDDPDPRLTAWANFLAGQAAVSADALEQRTRRRRHDEPILIQYTSGTTAAPKGALLNHRYVLNVGNELFANMGVGEGDPVLNTQPFYHIGGSCGALPTPLTLGCRMVIPEFYDAERVMQLIERERCIARTGFAAMYIMEMAHPSFGTYDLSSVQSGWCSGTQEMLEKVREAMGIPGLMLTYSSTEVGGTASRATDSWEQRSTSAGRPLVGTELKIIDPETGETLPPETQGEILMRGWWQMNGYLKQPEQTAKALDAEGWSHTGDRGFVDKQGCLHFVGRYKDMLKVGGENVSAEEVEGFLLTHSAIKQVAVIGVPDARLDEVPMAIVELAEGESLSAEDLIAYCASRMANFRVPRHVRFITDWPMTGSGKIMKPKLREEYAAEMAL</sequence>
<dbReference type="RefSeq" id="WP_069203451.1">
    <property type="nucleotide sequence ID" value="NZ_CP014168.1"/>
</dbReference>
<feature type="domain" description="AMP-dependent synthetase/ligase" evidence="6">
    <location>
        <begin position="19"/>
        <end position="396"/>
    </location>
</feature>
<dbReference type="PANTHER" id="PTHR43201">
    <property type="entry name" value="ACYL-COA SYNTHETASE"/>
    <property type="match status" value="1"/>
</dbReference>
<gene>
    <name evidence="8" type="ORF">AWL63_01610</name>
</gene>
<dbReference type="STRING" id="1560345.AWL63_01610"/>
<dbReference type="EMBL" id="CP014168">
    <property type="protein sequence ID" value="AOH82867.1"/>
    <property type="molecule type" value="Genomic_DNA"/>
</dbReference>
<evidence type="ECO:0000259" key="6">
    <source>
        <dbReference type="Pfam" id="PF00501"/>
    </source>
</evidence>
<evidence type="ECO:0000313" key="9">
    <source>
        <dbReference type="Proteomes" id="UP000094256"/>
    </source>
</evidence>
<evidence type="ECO:0000259" key="7">
    <source>
        <dbReference type="Pfam" id="PF13193"/>
    </source>
</evidence>
<proteinExistence type="inferred from homology"/>
<dbReference type="InterPro" id="IPR025110">
    <property type="entry name" value="AMP-bd_C"/>
</dbReference>
<organism evidence="8 9">
    <name type="scientific">Sphingomonas panacis</name>
    <dbReference type="NCBI Taxonomy" id="1560345"/>
    <lineage>
        <taxon>Bacteria</taxon>
        <taxon>Pseudomonadati</taxon>
        <taxon>Pseudomonadota</taxon>
        <taxon>Alphaproteobacteria</taxon>
        <taxon>Sphingomonadales</taxon>
        <taxon>Sphingomonadaceae</taxon>
        <taxon>Sphingomonas</taxon>
    </lineage>
</organism>
<dbReference type="Gene3D" id="3.30.300.30">
    <property type="match status" value="1"/>
</dbReference>
<dbReference type="Pfam" id="PF00501">
    <property type="entry name" value="AMP-binding"/>
    <property type="match status" value="1"/>
</dbReference>
<dbReference type="FunFam" id="3.30.300.30:FF:000008">
    <property type="entry name" value="2,3-dihydroxybenzoate-AMP ligase"/>
    <property type="match status" value="1"/>
</dbReference>